<feature type="domain" description="Peptidase M13 C-terminal" evidence="8">
    <location>
        <begin position="578"/>
        <end position="769"/>
    </location>
</feature>
<keyword evidence="6" id="KW-0862">Zinc</keyword>
<dbReference type="Gene3D" id="3.40.390.10">
    <property type="entry name" value="Collagenase (Catalytic Domain)"/>
    <property type="match status" value="2"/>
</dbReference>
<dbReference type="PANTHER" id="PTHR11733:SF167">
    <property type="entry name" value="FI17812P1-RELATED"/>
    <property type="match status" value="1"/>
</dbReference>
<dbReference type="OrthoDB" id="6475849at2759"/>
<evidence type="ECO:0000256" key="7">
    <source>
        <dbReference type="ARBA" id="ARBA00023049"/>
    </source>
</evidence>
<feature type="domain" description="Peptidase M13 N-terminal" evidence="9">
    <location>
        <begin position="110"/>
        <end position="519"/>
    </location>
</feature>
<evidence type="ECO:0000313" key="10">
    <source>
        <dbReference type="EMBL" id="CAD7249456.1"/>
    </source>
</evidence>
<gene>
    <name evidence="10" type="ORF">DSTB1V02_LOCUS9251</name>
</gene>
<keyword evidence="4" id="KW-0479">Metal-binding</keyword>
<dbReference type="PANTHER" id="PTHR11733">
    <property type="entry name" value="ZINC METALLOPROTEASE FAMILY M13 NEPRILYSIN-RELATED"/>
    <property type="match status" value="1"/>
</dbReference>
<feature type="domain" description="Peptidase M13 N-terminal" evidence="9">
    <location>
        <begin position="819"/>
        <end position="1205"/>
    </location>
</feature>
<keyword evidence="11" id="KW-1185">Reference proteome</keyword>
<dbReference type="InterPro" id="IPR008753">
    <property type="entry name" value="Peptidase_M13_N"/>
</dbReference>
<dbReference type="Pfam" id="PF01431">
    <property type="entry name" value="Peptidase_M13"/>
    <property type="match status" value="3"/>
</dbReference>
<dbReference type="GO" id="GO:0046872">
    <property type="term" value="F:metal ion binding"/>
    <property type="evidence" value="ECO:0007669"/>
    <property type="project" value="UniProtKB-KW"/>
</dbReference>
<reference evidence="10" key="1">
    <citation type="submission" date="2020-11" db="EMBL/GenBank/DDBJ databases">
        <authorList>
            <person name="Tran Van P."/>
        </authorList>
    </citation>
    <scope>NUCLEOTIDE SEQUENCE</scope>
</reference>
<comment type="cofactor">
    <cofactor evidence="1">
        <name>Zn(2+)</name>
        <dbReference type="ChEBI" id="CHEBI:29105"/>
    </cofactor>
</comment>
<protein>
    <recommendedName>
        <fullName evidence="12">Endothelin-converting enzyme 1</fullName>
    </recommendedName>
</protein>
<dbReference type="Pfam" id="PF05649">
    <property type="entry name" value="Peptidase_M13_N"/>
    <property type="match status" value="2"/>
</dbReference>
<accession>A0A7R9FN66</accession>
<dbReference type="PROSITE" id="PS51885">
    <property type="entry name" value="NEPRILYSIN"/>
    <property type="match status" value="2"/>
</dbReference>
<feature type="domain" description="Peptidase M13 C-terminal" evidence="8">
    <location>
        <begin position="1317"/>
        <end position="1367"/>
    </location>
</feature>
<dbReference type="InterPro" id="IPR024079">
    <property type="entry name" value="MetalloPept_cat_dom_sf"/>
</dbReference>
<evidence type="ECO:0000256" key="6">
    <source>
        <dbReference type="ARBA" id="ARBA00022833"/>
    </source>
</evidence>
<dbReference type="GO" id="GO:0016485">
    <property type="term" value="P:protein processing"/>
    <property type="evidence" value="ECO:0007669"/>
    <property type="project" value="TreeGrafter"/>
</dbReference>
<dbReference type="GO" id="GO:0004222">
    <property type="term" value="F:metalloendopeptidase activity"/>
    <property type="evidence" value="ECO:0007669"/>
    <property type="project" value="InterPro"/>
</dbReference>
<dbReference type="InterPro" id="IPR018497">
    <property type="entry name" value="Peptidase_M13_C"/>
</dbReference>
<organism evidence="10">
    <name type="scientific">Darwinula stevensoni</name>
    <dbReference type="NCBI Taxonomy" id="69355"/>
    <lineage>
        <taxon>Eukaryota</taxon>
        <taxon>Metazoa</taxon>
        <taxon>Ecdysozoa</taxon>
        <taxon>Arthropoda</taxon>
        <taxon>Crustacea</taxon>
        <taxon>Oligostraca</taxon>
        <taxon>Ostracoda</taxon>
        <taxon>Podocopa</taxon>
        <taxon>Podocopida</taxon>
        <taxon>Darwinulocopina</taxon>
        <taxon>Darwinuloidea</taxon>
        <taxon>Darwinulidae</taxon>
        <taxon>Darwinula</taxon>
    </lineage>
</organism>
<dbReference type="InterPro" id="IPR000718">
    <property type="entry name" value="Peptidase_M13"/>
</dbReference>
<evidence type="ECO:0008006" key="12">
    <source>
        <dbReference type="Google" id="ProtNLM"/>
    </source>
</evidence>
<evidence type="ECO:0000256" key="1">
    <source>
        <dbReference type="ARBA" id="ARBA00001947"/>
    </source>
</evidence>
<evidence type="ECO:0000313" key="11">
    <source>
        <dbReference type="Proteomes" id="UP000677054"/>
    </source>
</evidence>
<dbReference type="EMBL" id="LR901822">
    <property type="protein sequence ID" value="CAD7249456.1"/>
    <property type="molecule type" value="Genomic_DNA"/>
</dbReference>
<name>A0A7R9FN66_9CRUS</name>
<evidence type="ECO:0000256" key="4">
    <source>
        <dbReference type="ARBA" id="ARBA00022723"/>
    </source>
</evidence>
<dbReference type="CDD" id="cd08662">
    <property type="entry name" value="M13"/>
    <property type="match status" value="2"/>
</dbReference>
<comment type="similarity">
    <text evidence="2">Belongs to the peptidase M13 family.</text>
</comment>
<dbReference type="GO" id="GO:0005886">
    <property type="term" value="C:plasma membrane"/>
    <property type="evidence" value="ECO:0007669"/>
    <property type="project" value="TreeGrafter"/>
</dbReference>
<keyword evidence="7" id="KW-0482">Metalloprotease</keyword>
<evidence type="ECO:0000256" key="5">
    <source>
        <dbReference type="ARBA" id="ARBA00022801"/>
    </source>
</evidence>
<feature type="domain" description="Peptidase M13 C-terminal" evidence="8">
    <location>
        <begin position="1264"/>
        <end position="1312"/>
    </location>
</feature>
<keyword evidence="5" id="KW-0378">Hydrolase</keyword>
<dbReference type="Proteomes" id="UP000677054">
    <property type="component" value="Unassembled WGS sequence"/>
</dbReference>
<dbReference type="Gene3D" id="1.10.1380.10">
    <property type="entry name" value="Neutral endopeptidase , domain2"/>
    <property type="match status" value="2"/>
</dbReference>
<keyword evidence="3" id="KW-0645">Protease</keyword>
<evidence type="ECO:0000256" key="2">
    <source>
        <dbReference type="ARBA" id="ARBA00007357"/>
    </source>
</evidence>
<dbReference type="PRINTS" id="PR00786">
    <property type="entry name" value="NEPRILYSIN"/>
</dbReference>
<evidence type="ECO:0000256" key="3">
    <source>
        <dbReference type="ARBA" id="ARBA00022670"/>
    </source>
</evidence>
<sequence>MCRARFVPGDRKHSCSASPAFLASDFPWFTRGRDEDMPAGVVMRSYTDNFRSLQLGKRENEKDDRLQKNLLLLPVSIEFPHLHHTHRVTEGSEIRLSSSIVADMDLTVDPCEDFYSFACGSWARNNPLPAGESMWNVMTKLSRENQLVLRNALDGLMKRGGSLEGSSAESQALRYYASCMDQDGKIEELGAAPVLELIEELGGWNVSSENFDASTWDFQKTVQTIHNRFNLGGLFQWWIGVDDRNATKYILKIDQGGLSLPSRDYYLKKSIEEDNVLSVLLEFMTRIGLLLRTETKDVTEELRLSIQSQMRKVIEFEVLLANITTPIGQRWNERKQYHKMLLSDLQIRVPFLDWKAYMNEAFGRINKSIEEEEPVLVLAMDYLSRLSKLVEPRLTSVEGKIQLGNYLTWHAVKQMLPFLSRSFRDAARGLRKALIGAEGNSIRWEDCIADTTNNFGDVVGALFVNTHFSGTAKNQAQEMMKEIKNAFQKNLPDVPWMDDETREDTVIKTDATAHMIGHPDSILDPEKLEKSYEGVTIARDDYFGNAVRMTGRALSLSLDFLGKKSDRSQWLIPPPAVNGYYAPAWNQMVFPAGVLQPPLFSPAAHRALNYGGIGTIMGHELTHVVDGMGREYDKDGNMNAWWSDHAIRRFAERAQCFSRQYAGFQVNGESLDGVNTLGENLADNGGLKVAYQAFVSGQPDFPLFPFPAFNFTSQQLFFIGFAQVWCSVETKEALEFQAANDVHSPGAFRVAGALRNSEDFGRAFGKPETKIKKGLEESHLFLRNHGRHSRLLHDRLLPEPTCIETSSSIAAAMDLAMNPCEDFYHFACGCWVKKNPLPPGRSIWNTVAKLNEENQIVLRNALHDLMSKRQGPEGTLAETLALRYYVSCMDQDEKIEELGATPLLELIEGFGGWNVSSENFQASRWDFQKTVQNLNNRLNVGTLFSFRIAADDRIATQYVIQIDQSGLSLPSLKYYLGKDIEGDPVLSSALEVMTRMRKVIEFEIVLAHITTPMDQRWSEIKQYKKMPMRELQQHAPFLDWKAYVNDAFGLVNRSIDEEEPILIRALEYLTRLTELVKVQLASDEGKIQLGNYMMWHAVMRLIPLLSQPFRNAARDFQRALVGGEGETARWQDCISGTTKLFGDAMGALFVRTHFNGSAKAQAQEMLSEVKEAFKKNLANLSWMDLWTQLAALEKISAVIDMIGHPEYILDSVRMNRKYDGVNMKPDAYFKNSIFMFQWGFRKNLDNLKKRVDRRQWLIPPPTVNGYYAPGWNQMVFPAGILQPPFYSPDYPQAVNYGGIGMIMGHELIHAIDGLVETKEALQFQVVNNYHAPNEFRVIGTLRNNEDFGRAFSCRKGTPMNPFKKCKVW</sequence>
<evidence type="ECO:0000259" key="8">
    <source>
        <dbReference type="Pfam" id="PF01431"/>
    </source>
</evidence>
<dbReference type="InterPro" id="IPR042089">
    <property type="entry name" value="Peptidase_M13_dom_2"/>
</dbReference>
<proteinExistence type="inferred from homology"/>
<evidence type="ECO:0000259" key="9">
    <source>
        <dbReference type="Pfam" id="PF05649"/>
    </source>
</evidence>
<dbReference type="EMBL" id="CAJPEV010002305">
    <property type="protein sequence ID" value="CAG0896460.1"/>
    <property type="molecule type" value="Genomic_DNA"/>
</dbReference>
<dbReference type="SUPFAM" id="SSF55486">
    <property type="entry name" value="Metalloproteases ('zincins'), catalytic domain"/>
    <property type="match status" value="2"/>
</dbReference>